<dbReference type="Proteomes" id="UP000011572">
    <property type="component" value="Unassembled WGS sequence"/>
</dbReference>
<dbReference type="InterPro" id="IPR006311">
    <property type="entry name" value="TAT_signal"/>
</dbReference>
<evidence type="ECO:0000256" key="1">
    <source>
        <dbReference type="ARBA" id="ARBA00022729"/>
    </source>
</evidence>
<dbReference type="AlphaFoldDB" id="M0DDM1"/>
<dbReference type="Pfam" id="PF24318">
    <property type="entry name" value="DUF7490"/>
    <property type="match status" value="2"/>
</dbReference>
<reference evidence="5 6" key="1">
    <citation type="journal article" date="2014" name="PLoS Genet.">
        <title>Phylogenetically driven sequencing of extremely halophilic archaea reveals strategies for static and dynamic osmo-response.</title>
        <authorList>
            <person name="Becker E.A."/>
            <person name="Seitzer P.M."/>
            <person name="Tritt A."/>
            <person name="Larsen D."/>
            <person name="Krusor M."/>
            <person name="Yao A.I."/>
            <person name="Wu D."/>
            <person name="Madern D."/>
            <person name="Eisen J.A."/>
            <person name="Darling A.E."/>
            <person name="Facciotti M.T."/>
        </authorList>
    </citation>
    <scope>NUCLEOTIDE SEQUENCE [LARGE SCALE GENOMIC DNA]</scope>
    <source>
        <strain evidence="5 6">JCM 10247</strain>
    </source>
</reference>
<dbReference type="InterPro" id="IPR055913">
    <property type="entry name" value="DUF7490"/>
</dbReference>
<evidence type="ECO:0000313" key="6">
    <source>
        <dbReference type="Proteomes" id="UP000011572"/>
    </source>
</evidence>
<dbReference type="Pfam" id="PF18204">
    <property type="entry name" value="PGF-CTERM"/>
    <property type="match status" value="1"/>
</dbReference>
<dbReference type="InterPro" id="IPR013783">
    <property type="entry name" value="Ig-like_fold"/>
</dbReference>
<dbReference type="PATRIC" id="fig|1227486.3.peg.1845"/>
<evidence type="ECO:0000256" key="2">
    <source>
        <dbReference type="SAM" id="MobiDB-lite"/>
    </source>
</evidence>
<evidence type="ECO:0000259" key="3">
    <source>
        <dbReference type="Pfam" id="PF18204"/>
    </source>
</evidence>
<dbReference type="PROSITE" id="PS51318">
    <property type="entry name" value="TAT"/>
    <property type="match status" value="1"/>
</dbReference>
<feature type="region of interest" description="Disordered" evidence="2">
    <location>
        <begin position="289"/>
        <end position="315"/>
    </location>
</feature>
<feature type="domain" description="PGF-CTERM archaeal protein-sorting signal" evidence="3">
    <location>
        <begin position="314"/>
        <end position="336"/>
    </location>
</feature>
<dbReference type="NCBIfam" id="TIGR04126">
    <property type="entry name" value="PGF_CTERM"/>
    <property type="match status" value="1"/>
</dbReference>
<feature type="domain" description="DUF7490" evidence="4">
    <location>
        <begin position="165"/>
        <end position="267"/>
    </location>
</feature>
<name>M0DDM1_9EURY</name>
<gene>
    <name evidence="5" type="ORF">C473_09602</name>
</gene>
<accession>M0DDM1</accession>
<protein>
    <submittedName>
        <fullName evidence="5">Uncharacterized protein</fullName>
    </submittedName>
</protein>
<organism evidence="5 6">
    <name type="scientific">Halorubrum distributum JCM 10247</name>
    <dbReference type="NCBI Taxonomy" id="1227486"/>
    <lineage>
        <taxon>Archaea</taxon>
        <taxon>Methanobacteriati</taxon>
        <taxon>Methanobacteriota</taxon>
        <taxon>Stenosarchaea group</taxon>
        <taxon>Halobacteria</taxon>
        <taxon>Halobacteriales</taxon>
        <taxon>Haloferacaceae</taxon>
        <taxon>Halorubrum</taxon>
        <taxon>Halorubrum distributum group</taxon>
    </lineage>
</organism>
<keyword evidence="1" id="KW-0732">Signal</keyword>
<dbReference type="GO" id="GO:0030115">
    <property type="term" value="C:S-layer"/>
    <property type="evidence" value="ECO:0007669"/>
    <property type="project" value="UniProtKB-SubCell"/>
</dbReference>
<dbReference type="GO" id="GO:0005886">
    <property type="term" value="C:plasma membrane"/>
    <property type="evidence" value="ECO:0007669"/>
    <property type="project" value="UniProtKB-SubCell"/>
</dbReference>
<dbReference type="InterPro" id="IPR026371">
    <property type="entry name" value="PGF_CTERM"/>
</dbReference>
<evidence type="ECO:0000313" key="5">
    <source>
        <dbReference type="EMBL" id="ELZ32259.1"/>
    </source>
</evidence>
<dbReference type="Gene3D" id="2.60.40.10">
    <property type="entry name" value="Immunoglobulins"/>
    <property type="match status" value="1"/>
</dbReference>
<dbReference type="EMBL" id="AOIW01000053">
    <property type="protein sequence ID" value="ELZ32259.1"/>
    <property type="molecule type" value="Genomic_DNA"/>
</dbReference>
<comment type="caution">
    <text evidence="5">The sequence shown here is derived from an EMBL/GenBank/DDBJ whole genome shotgun (WGS) entry which is preliminary data.</text>
</comment>
<feature type="domain" description="DUF7490" evidence="4">
    <location>
        <begin position="42"/>
        <end position="145"/>
    </location>
</feature>
<evidence type="ECO:0000259" key="4">
    <source>
        <dbReference type="Pfam" id="PF24318"/>
    </source>
</evidence>
<proteinExistence type="predicted"/>
<dbReference type="RefSeq" id="WP_007345385.1">
    <property type="nucleotide sequence ID" value="NZ_AOIW01000053.1"/>
</dbReference>
<sequence>MDTRTALLAAAAALLVASAVGAVAAPGAISDPRATDEPPGRIDVAGATVAPGDVRGETAELRLGTDLRHRGGTVENVTVRHRAIGAESGLLVDETTVDVGDVDFDGERTVNGTVTVEREGGYRIETVVFADGQRRQEQTTRVAGVAALTPDYADTQVGFTEGTVWPTVAVSVVEADNETATLSASVSVTNRGDEASEDVDLRLYLRQAESNVIAADATETVGTVRPGRTDTVTTTVEVPAGYNYYVDAALFDDDVLVDETQGVANLNPRETITANETVRDVAFSVEDFERDDAGGEGGDGSDRAPTDGASDGSTPGFGPLVALVALVVAALTARRRR</sequence>